<name>A0A0C2XBK1_AMAMK</name>
<evidence type="ECO:0000256" key="1">
    <source>
        <dbReference type="ARBA" id="ARBA00022801"/>
    </source>
</evidence>
<sequence>MNTSHCASLTYKRLENGAPMGFFLYPPSFENRRTKVPTIVYFHGGGLTVGNKHSWHPSWLQQRANARGFAFITADYRLMPPATGHSILEDVKDLFDFLAKENIYKAICATHPSAVAASYRFEIDKDAIVVAGSSAGGLCAYLAAIHCQPKPKALFSIYGMGGDFFMPHYLSPKNEVFFRGREVLDPKDFTEFLYPRCNDLEEIADSPLVYHSADYRIPGYPANPRMLLSRLYLQLGVYLDYYTGSHSPSLTETLRPLLSTSSGSAETNALANAVPEKHRCLFPQLQITSDWPCTIFWHGTADTAVPIEDARNLARSLSDAQVNVKFVEFDGEEHSFDYQPNAEEKHGKSFDQVVDILEDWVTK</sequence>
<dbReference type="PANTHER" id="PTHR48081">
    <property type="entry name" value="AB HYDROLASE SUPERFAMILY PROTEIN C4A8.06C"/>
    <property type="match status" value="1"/>
</dbReference>
<dbReference type="Gene3D" id="3.40.50.1820">
    <property type="entry name" value="alpha/beta hydrolase"/>
    <property type="match status" value="1"/>
</dbReference>
<dbReference type="HOGENOM" id="CLU_012494_9_2_1"/>
<dbReference type="STRING" id="946122.A0A0C2XBK1"/>
<evidence type="ECO:0000313" key="3">
    <source>
        <dbReference type="EMBL" id="KIL66736.1"/>
    </source>
</evidence>
<dbReference type="PANTHER" id="PTHR48081:SF3">
    <property type="entry name" value="ALPHA_BETA HYDROLASE FOLD-3 DOMAIN-CONTAINING PROTEIN"/>
    <property type="match status" value="1"/>
</dbReference>
<gene>
    <name evidence="3" type="ORF">M378DRAFT_347471</name>
</gene>
<dbReference type="EMBL" id="KN818234">
    <property type="protein sequence ID" value="KIL66736.1"/>
    <property type="molecule type" value="Genomic_DNA"/>
</dbReference>
<feature type="domain" description="Alpha/beta hydrolase fold-3" evidence="2">
    <location>
        <begin position="39"/>
        <end position="161"/>
    </location>
</feature>
<keyword evidence="4" id="KW-1185">Reference proteome</keyword>
<dbReference type="GO" id="GO:0016787">
    <property type="term" value="F:hydrolase activity"/>
    <property type="evidence" value="ECO:0007669"/>
    <property type="project" value="UniProtKB-KW"/>
</dbReference>
<reference evidence="3 4" key="1">
    <citation type="submission" date="2014-04" db="EMBL/GenBank/DDBJ databases">
        <title>Evolutionary Origins and Diversification of the Mycorrhizal Mutualists.</title>
        <authorList>
            <consortium name="DOE Joint Genome Institute"/>
            <consortium name="Mycorrhizal Genomics Consortium"/>
            <person name="Kohler A."/>
            <person name="Kuo A."/>
            <person name="Nagy L.G."/>
            <person name="Floudas D."/>
            <person name="Copeland A."/>
            <person name="Barry K.W."/>
            <person name="Cichocki N."/>
            <person name="Veneault-Fourrey C."/>
            <person name="LaButti K."/>
            <person name="Lindquist E.A."/>
            <person name="Lipzen A."/>
            <person name="Lundell T."/>
            <person name="Morin E."/>
            <person name="Murat C."/>
            <person name="Riley R."/>
            <person name="Ohm R."/>
            <person name="Sun H."/>
            <person name="Tunlid A."/>
            <person name="Henrissat B."/>
            <person name="Grigoriev I.V."/>
            <person name="Hibbett D.S."/>
            <person name="Martin F."/>
        </authorList>
    </citation>
    <scope>NUCLEOTIDE SEQUENCE [LARGE SCALE GENOMIC DNA]</scope>
    <source>
        <strain evidence="3 4">Koide BX008</strain>
    </source>
</reference>
<dbReference type="OrthoDB" id="19653at2759"/>
<dbReference type="InterPro" id="IPR029058">
    <property type="entry name" value="AB_hydrolase_fold"/>
</dbReference>
<evidence type="ECO:0000259" key="2">
    <source>
        <dbReference type="Pfam" id="PF07859"/>
    </source>
</evidence>
<keyword evidence="1" id="KW-0378">Hydrolase</keyword>
<dbReference type="InterPro" id="IPR013094">
    <property type="entry name" value="AB_hydrolase_3"/>
</dbReference>
<organism evidence="3 4">
    <name type="scientific">Amanita muscaria (strain Koide BX008)</name>
    <dbReference type="NCBI Taxonomy" id="946122"/>
    <lineage>
        <taxon>Eukaryota</taxon>
        <taxon>Fungi</taxon>
        <taxon>Dikarya</taxon>
        <taxon>Basidiomycota</taxon>
        <taxon>Agaricomycotina</taxon>
        <taxon>Agaricomycetes</taxon>
        <taxon>Agaricomycetidae</taxon>
        <taxon>Agaricales</taxon>
        <taxon>Pluteineae</taxon>
        <taxon>Amanitaceae</taxon>
        <taxon>Amanita</taxon>
    </lineage>
</organism>
<dbReference type="InParanoid" id="A0A0C2XBK1"/>
<protein>
    <recommendedName>
        <fullName evidence="2">Alpha/beta hydrolase fold-3 domain-containing protein</fullName>
    </recommendedName>
</protein>
<dbReference type="InterPro" id="IPR050300">
    <property type="entry name" value="GDXG_lipolytic_enzyme"/>
</dbReference>
<dbReference type="AlphaFoldDB" id="A0A0C2XBK1"/>
<proteinExistence type="predicted"/>
<dbReference type="Pfam" id="PF07859">
    <property type="entry name" value="Abhydrolase_3"/>
    <property type="match status" value="1"/>
</dbReference>
<dbReference type="Proteomes" id="UP000054549">
    <property type="component" value="Unassembled WGS sequence"/>
</dbReference>
<evidence type="ECO:0000313" key="4">
    <source>
        <dbReference type="Proteomes" id="UP000054549"/>
    </source>
</evidence>
<accession>A0A0C2XBK1</accession>
<dbReference type="SUPFAM" id="SSF53474">
    <property type="entry name" value="alpha/beta-Hydrolases"/>
    <property type="match status" value="1"/>
</dbReference>